<reference evidence="2" key="1">
    <citation type="submission" date="2023-03" db="EMBL/GenBank/DDBJ databases">
        <title>Massive genome expansion in bonnet fungi (Mycena s.s.) driven by repeated elements and novel gene families across ecological guilds.</title>
        <authorList>
            <consortium name="Lawrence Berkeley National Laboratory"/>
            <person name="Harder C.B."/>
            <person name="Miyauchi S."/>
            <person name="Viragh M."/>
            <person name="Kuo A."/>
            <person name="Thoen E."/>
            <person name="Andreopoulos B."/>
            <person name="Lu D."/>
            <person name="Skrede I."/>
            <person name="Drula E."/>
            <person name="Henrissat B."/>
            <person name="Morin E."/>
            <person name="Kohler A."/>
            <person name="Barry K."/>
            <person name="LaButti K."/>
            <person name="Morin E."/>
            <person name="Salamov A."/>
            <person name="Lipzen A."/>
            <person name="Mereny Z."/>
            <person name="Hegedus B."/>
            <person name="Baldrian P."/>
            <person name="Stursova M."/>
            <person name="Weitz H."/>
            <person name="Taylor A."/>
            <person name="Grigoriev I.V."/>
            <person name="Nagy L.G."/>
            <person name="Martin F."/>
            <person name="Kauserud H."/>
        </authorList>
    </citation>
    <scope>NUCLEOTIDE SEQUENCE</scope>
    <source>
        <strain evidence="2">CBHHK182m</strain>
    </source>
</reference>
<evidence type="ECO:0000313" key="3">
    <source>
        <dbReference type="Proteomes" id="UP001215598"/>
    </source>
</evidence>
<accession>A0AAD7N0A8</accession>
<gene>
    <name evidence="2" type="ORF">B0H16DRAFT_1761180</name>
</gene>
<sequence length="379" mass="42465">MAPVSKTIKARGPGGCSQWLAQFHLSSPGSPFLTYLLPHEGNNHFSRVNVAHQLPWQISTLQIKKLRWCFLLRTEFWRSGGPAVLLALCARGLRSTGPGCFLTGPRRQFLPSFLPNAGLIWLCRAVLQLRSAPLTESIARRCDPFCGRNELKIDRPDHNAYGFGPASNLQKWQKSEPHMPISSQGWKLIDPKIAKIWPYYDDKGTSIKLLITPKTKTLQDVVSKTLSKKRLKVKDCQRRGSKIKTPKTNYDGFRQARVNTPFAYFTTLMFFGITDSVEDANTVKSTEVEPNAGPIGDNSLLTSTRVAAIQQPPLFFFYSATPRAWRDSEDPAAEGIRAGARPNGPRRVFARPHDFVNCGHRTKSGQGERPSRELRGHIT</sequence>
<evidence type="ECO:0000256" key="1">
    <source>
        <dbReference type="SAM" id="MobiDB-lite"/>
    </source>
</evidence>
<dbReference type="AlphaFoldDB" id="A0AAD7N0A8"/>
<feature type="region of interest" description="Disordered" evidence="1">
    <location>
        <begin position="359"/>
        <end position="379"/>
    </location>
</feature>
<proteinExistence type="predicted"/>
<evidence type="ECO:0000313" key="2">
    <source>
        <dbReference type="EMBL" id="KAJ7738578.1"/>
    </source>
</evidence>
<name>A0AAD7N0A8_9AGAR</name>
<protein>
    <submittedName>
        <fullName evidence="2">Uncharacterized protein</fullName>
    </submittedName>
</protein>
<comment type="caution">
    <text evidence="2">The sequence shown here is derived from an EMBL/GenBank/DDBJ whole genome shotgun (WGS) entry which is preliminary data.</text>
</comment>
<feature type="compositionally biased region" description="Basic and acidic residues" evidence="1">
    <location>
        <begin position="369"/>
        <end position="379"/>
    </location>
</feature>
<organism evidence="2 3">
    <name type="scientific">Mycena metata</name>
    <dbReference type="NCBI Taxonomy" id="1033252"/>
    <lineage>
        <taxon>Eukaryota</taxon>
        <taxon>Fungi</taxon>
        <taxon>Dikarya</taxon>
        <taxon>Basidiomycota</taxon>
        <taxon>Agaricomycotina</taxon>
        <taxon>Agaricomycetes</taxon>
        <taxon>Agaricomycetidae</taxon>
        <taxon>Agaricales</taxon>
        <taxon>Marasmiineae</taxon>
        <taxon>Mycenaceae</taxon>
        <taxon>Mycena</taxon>
    </lineage>
</organism>
<dbReference type="Proteomes" id="UP001215598">
    <property type="component" value="Unassembled WGS sequence"/>
</dbReference>
<keyword evidence="3" id="KW-1185">Reference proteome</keyword>
<dbReference type="EMBL" id="JARKIB010000111">
    <property type="protein sequence ID" value="KAJ7738578.1"/>
    <property type="molecule type" value="Genomic_DNA"/>
</dbReference>